<keyword evidence="3" id="KW-0805">Transcription regulation</keyword>
<evidence type="ECO:0000256" key="6">
    <source>
        <dbReference type="ARBA" id="ARBA00023242"/>
    </source>
</evidence>
<gene>
    <name evidence="11" type="ORF">MUK42_10158</name>
</gene>
<dbReference type="GO" id="GO:0005634">
    <property type="term" value="C:nucleus"/>
    <property type="evidence" value="ECO:0007669"/>
    <property type="project" value="UniProtKB-SubCell"/>
</dbReference>
<reference evidence="11" key="1">
    <citation type="submission" date="2022-05" db="EMBL/GenBank/DDBJ databases">
        <title>The Musa troglodytarum L. genome provides insights into the mechanism of non-climacteric behaviour and enrichment of carotenoids.</title>
        <authorList>
            <person name="Wang J."/>
        </authorList>
    </citation>
    <scope>NUCLEOTIDE SEQUENCE</scope>
    <source>
        <tissue evidence="11">Leaf</tissue>
    </source>
</reference>
<evidence type="ECO:0000256" key="5">
    <source>
        <dbReference type="ARBA" id="ARBA00023163"/>
    </source>
</evidence>
<dbReference type="Gene3D" id="1.20.5.170">
    <property type="match status" value="1"/>
</dbReference>
<dbReference type="SMART" id="SM00338">
    <property type="entry name" value="BRLZ"/>
    <property type="match status" value="1"/>
</dbReference>
<dbReference type="PROSITE" id="PS00036">
    <property type="entry name" value="BZIP_BASIC"/>
    <property type="match status" value="1"/>
</dbReference>
<feature type="domain" description="BZIP" evidence="9">
    <location>
        <begin position="168"/>
        <end position="210"/>
    </location>
</feature>
<comment type="subcellular location">
    <subcellularLocation>
        <location evidence="1">Nucleus</location>
    </subcellularLocation>
</comment>
<evidence type="ECO:0000256" key="8">
    <source>
        <dbReference type="SAM" id="MobiDB-lite"/>
    </source>
</evidence>
<dbReference type="InterPro" id="IPR025422">
    <property type="entry name" value="TGA_domain"/>
</dbReference>
<dbReference type="SUPFAM" id="SSF57959">
    <property type="entry name" value="Leucine zipper domain"/>
    <property type="match status" value="1"/>
</dbReference>
<evidence type="ECO:0000256" key="1">
    <source>
        <dbReference type="ARBA" id="ARBA00004123"/>
    </source>
</evidence>
<dbReference type="GO" id="GO:0043565">
    <property type="term" value="F:sequence-specific DNA binding"/>
    <property type="evidence" value="ECO:0007669"/>
    <property type="project" value="InterPro"/>
</dbReference>
<evidence type="ECO:0000259" key="10">
    <source>
        <dbReference type="PROSITE" id="PS51806"/>
    </source>
</evidence>
<dbReference type="Pfam" id="PF14144">
    <property type="entry name" value="DOG1"/>
    <property type="match status" value="1"/>
</dbReference>
<dbReference type="PROSITE" id="PS50217">
    <property type="entry name" value="BZIP"/>
    <property type="match status" value="1"/>
</dbReference>
<dbReference type="PANTHER" id="PTHR45693:SF9">
    <property type="entry name" value="TRANSCRIPTION FACTOR TGA9"/>
    <property type="match status" value="1"/>
</dbReference>
<dbReference type="GO" id="GO:0003700">
    <property type="term" value="F:DNA-binding transcription factor activity"/>
    <property type="evidence" value="ECO:0007669"/>
    <property type="project" value="InterPro"/>
</dbReference>
<evidence type="ECO:0000256" key="7">
    <source>
        <dbReference type="SAM" id="Coils"/>
    </source>
</evidence>
<feature type="coiled-coil region" evidence="7">
    <location>
        <begin position="189"/>
        <end position="216"/>
    </location>
</feature>
<accession>A0A9E7JCG9</accession>
<dbReference type="OrthoDB" id="2015618at2759"/>
<dbReference type="GO" id="GO:0006351">
    <property type="term" value="P:DNA-templated transcription"/>
    <property type="evidence" value="ECO:0007669"/>
    <property type="project" value="InterPro"/>
</dbReference>
<protein>
    <submittedName>
        <fullName evidence="11">Uncharacterized protein</fullName>
    </submittedName>
</protein>
<keyword evidence="6" id="KW-0539">Nucleus</keyword>
<dbReference type="AlphaFoldDB" id="A0A9E7JCG9"/>
<dbReference type="FunFam" id="1.20.5.170:FF:000019">
    <property type="entry name" value="BZIP family transcription factor"/>
    <property type="match status" value="1"/>
</dbReference>
<keyword evidence="12" id="KW-1185">Reference proteome</keyword>
<dbReference type="EMBL" id="CP097502">
    <property type="protein sequence ID" value="URD75841.1"/>
    <property type="molecule type" value="Genomic_DNA"/>
</dbReference>
<organism evidence="11 12">
    <name type="scientific">Musa troglodytarum</name>
    <name type="common">fe'i banana</name>
    <dbReference type="NCBI Taxonomy" id="320322"/>
    <lineage>
        <taxon>Eukaryota</taxon>
        <taxon>Viridiplantae</taxon>
        <taxon>Streptophyta</taxon>
        <taxon>Embryophyta</taxon>
        <taxon>Tracheophyta</taxon>
        <taxon>Spermatophyta</taxon>
        <taxon>Magnoliopsida</taxon>
        <taxon>Liliopsida</taxon>
        <taxon>Zingiberales</taxon>
        <taxon>Musaceae</taxon>
        <taxon>Musa</taxon>
    </lineage>
</organism>
<dbReference type="PANTHER" id="PTHR45693">
    <property type="entry name" value="TRANSCRIPTION FACTOR TGA9"/>
    <property type="match status" value="1"/>
</dbReference>
<evidence type="ECO:0000313" key="11">
    <source>
        <dbReference type="EMBL" id="URD75841.1"/>
    </source>
</evidence>
<keyword evidence="7" id="KW-0175">Coiled coil</keyword>
<feature type="region of interest" description="Disordered" evidence="8">
    <location>
        <begin position="104"/>
        <end position="142"/>
    </location>
</feature>
<dbReference type="PROSITE" id="PS51806">
    <property type="entry name" value="DOG1"/>
    <property type="match status" value="1"/>
</dbReference>
<dbReference type="InterPro" id="IPR004827">
    <property type="entry name" value="bZIP"/>
</dbReference>
<feature type="non-terminal residue" evidence="11">
    <location>
        <position position="470"/>
    </location>
</feature>
<sequence>MKYHQSFRMVQEGEKTWIADHRVGETGLSDPGLSTQSDTCGIHGTTPAATKFFDQEEASNFGDLEEALMDGVDGIRETEDTFLTARPPTLQIFPSWPMRFQQSPRGSLWSARRSASSSAQNTASHPESDNPASRMASSDLCPDRKQQQEMMMRKMTGSTARKDGKVLDPKRLRRLAQNREAARKSRLRKKAYVQQLETSRIRLQQLEQDLHSARLQGVFLGVAGCANGATSSSAAMFDMEYARWLDENCNHMSGLQGAIQAHLPDGDLGVVVDQCVAHYDELFRLKAIVVKSDVLHLLNGAWRTPAERCFLWMGGFRPSELLKMVVAQLDPLTEQQFMGICNLQQSSQQAEEALSQGLEQLHQSLADAIAGGFLSNGAAVGSYIVIALGKLDNLEGLVRQADKLRQQTLHQLRSLFTTVQAANCFLTIGEYYARLRTLSSLWASRPRESLIRNDVVVSTSTDLQIVHQPL</sequence>
<comment type="similarity">
    <text evidence="2">Belongs to the bZIP family.</text>
</comment>
<dbReference type="EMBL" id="CP097502">
    <property type="protein sequence ID" value="URD75840.1"/>
    <property type="molecule type" value="Genomic_DNA"/>
</dbReference>
<dbReference type="InterPro" id="IPR046347">
    <property type="entry name" value="bZIP_sf"/>
</dbReference>
<keyword evidence="4" id="KW-0238">DNA-binding</keyword>
<feature type="compositionally biased region" description="Low complexity" evidence="8">
    <location>
        <begin position="110"/>
        <end position="119"/>
    </location>
</feature>
<keyword evidence="5" id="KW-0804">Transcription</keyword>
<evidence type="ECO:0000256" key="4">
    <source>
        <dbReference type="ARBA" id="ARBA00023125"/>
    </source>
</evidence>
<evidence type="ECO:0000313" key="12">
    <source>
        <dbReference type="Proteomes" id="UP001055439"/>
    </source>
</evidence>
<proteinExistence type="inferred from homology"/>
<evidence type="ECO:0000256" key="3">
    <source>
        <dbReference type="ARBA" id="ARBA00023015"/>
    </source>
</evidence>
<dbReference type="Proteomes" id="UP001055439">
    <property type="component" value="Chromosome 1"/>
</dbReference>
<dbReference type="Pfam" id="PF00170">
    <property type="entry name" value="bZIP_1"/>
    <property type="match status" value="1"/>
</dbReference>
<feature type="domain" description="DOG1" evidence="10">
    <location>
        <begin position="234"/>
        <end position="445"/>
    </location>
</feature>
<name>A0A9E7JCG9_9LILI</name>
<evidence type="ECO:0000256" key="2">
    <source>
        <dbReference type="ARBA" id="ARBA00007163"/>
    </source>
</evidence>
<evidence type="ECO:0000259" key="9">
    <source>
        <dbReference type="PROSITE" id="PS50217"/>
    </source>
</evidence>